<dbReference type="CDD" id="cd12797">
    <property type="entry name" value="M23_peptidase"/>
    <property type="match status" value="1"/>
</dbReference>
<gene>
    <name evidence="4" type="ORF">HRI96_01130</name>
</gene>
<feature type="transmembrane region" description="Helical" evidence="2">
    <location>
        <begin position="71"/>
        <end position="95"/>
    </location>
</feature>
<feature type="coiled-coil region" evidence="1">
    <location>
        <begin position="106"/>
        <end position="140"/>
    </location>
</feature>
<dbReference type="EMBL" id="CP054257">
    <property type="protein sequence ID" value="QTQ10916.1"/>
    <property type="molecule type" value="Genomic_DNA"/>
</dbReference>
<feature type="domain" description="M23ase beta-sheet core" evidence="3">
    <location>
        <begin position="247"/>
        <end position="342"/>
    </location>
</feature>
<keyword evidence="1" id="KW-0175">Coiled coil</keyword>
<reference evidence="4" key="1">
    <citation type="submission" date="2020-05" db="EMBL/GenBank/DDBJ databases">
        <authorList>
            <person name="Zeng H."/>
            <person name="Chan Y.K."/>
            <person name="Watt R.M."/>
        </authorList>
    </citation>
    <scope>NUCLEOTIDE SEQUENCE</scope>
    <source>
        <strain evidence="4">ATCC 700773</strain>
    </source>
</reference>
<dbReference type="Gene3D" id="2.70.70.10">
    <property type="entry name" value="Glucose Permease (Domain IIA)"/>
    <property type="match status" value="1"/>
</dbReference>
<dbReference type="InterPro" id="IPR011055">
    <property type="entry name" value="Dup_hybrid_motif"/>
</dbReference>
<keyword evidence="2" id="KW-0472">Membrane</keyword>
<dbReference type="GO" id="GO:0004222">
    <property type="term" value="F:metalloendopeptidase activity"/>
    <property type="evidence" value="ECO:0007669"/>
    <property type="project" value="TreeGrafter"/>
</dbReference>
<protein>
    <submittedName>
        <fullName evidence="4">M23 family metallopeptidase</fullName>
    </submittedName>
</protein>
<dbReference type="Pfam" id="PF01551">
    <property type="entry name" value="Peptidase_M23"/>
    <property type="match status" value="1"/>
</dbReference>
<proteinExistence type="predicted"/>
<dbReference type="AlphaFoldDB" id="A0A975EXQ0"/>
<evidence type="ECO:0000313" key="5">
    <source>
        <dbReference type="Proteomes" id="UP000671995"/>
    </source>
</evidence>
<dbReference type="SUPFAM" id="SSF51261">
    <property type="entry name" value="Duplicated hybrid motif"/>
    <property type="match status" value="1"/>
</dbReference>
<dbReference type="PANTHER" id="PTHR21666">
    <property type="entry name" value="PEPTIDASE-RELATED"/>
    <property type="match status" value="1"/>
</dbReference>
<accession>A0A975EXQ0</accession>
<keyword evidence="2" id="KW-1133">Transmembrane helix</keyword>
<feature type="transmembrane region" description="Helical" evidence="2">
    <location>
        <begin position="26"/>
        <end position="51"/>
    </location>
</feature>
<sequence length="352" mass="39237">MLDNSVFFWRRILPKSRKFRTHEKRFSLSFFSIVGRGIKAIGNFFVSVFHIFDNKLTVMIVPHSQGKVINFQTNVFAVILGLTVVTGIVLSFFYFNKQAAATNSEISRLMNENRQTIASLDELRDENNNLLQTAKRFQESLSQSLSILGMDQSDPVSKAAVKDGDLSSLFDSQGAASGSLREASDIRQLTTYLDNAVQPLEQIGKMLESQNSLFTDIPSIWPVQAKNAHISMAFGPAIHPITGQWYIHKGIDFSTWRSGDPIIAPANGQVVTVGYNSSLGNYVIIKHKYSIYTRYAHMSTIRVRKGQMVSQKDVIGLIGNTGVTTGPHLHYEVHIGSDVVDPMKHINVKLSN</sequence>
<keyword evidence="2" id="KW-0812">Transmembrane</keyword>
<reference evidence="4" key="2">
    <citation type="journal article" date="2021" name="Microbiol. Resour. Announc.">
        <title>Complete Genome Sequences of Three Human Oral Treponema parvum Isolates.</title>
        <authorList>
            <person name="Zeng H."/>
            <person name="Watt R.M."/>
        </authorList>
    </citation>
    <scope>NUCLEOTIDE SEQUENCE</scope>
    <source>
        <strain evidence="4">ATCC 700773</strain>
    </source>
</reference>
<dbReference type="PANTHER" id="PTHR21666:SF285">
    <property type="entry name" value="M23 FAMILY METALLOPEPTIDASE"/>
    <property type="match status" value="1"/>
</dbReference>
<dbReference type="Proteomes" id="UP000671995">
    <property type="component" value="Chromosome"/>
</dbReference>
<dbReference type="InterPro" id="IPR050570">
    <property type="entry name" value="Cell_wall_metabolism_enzyme"/>
</dbReference>
<evidence type="ECO:0000313" key="4">
    <source>
        <dbReference type="EMBL" id="QTQ10916.1"/>
    </source>
</evidence>
<evidence type="ECO:0000256" key="1">
    <source>
        <dbReference type="SAM" id="Coils"/>
    </source>
</evidence>
<organism evidence="4 5">
    <name type="scientific">Treponema parvum</name>
    <dbReference type="NCBI Taxonomy" id="138851"/>
    <lineage>
        <taxon>Bacteria</taxon>
        <taxon>Pseudomonadati</taxon>
        <taxon>Spirochaetota</taxon>
        <taxon>Spirochaetia</taxon>
        <taxon>Spirochaetales</taxon>
        <taxon>Treponemataceae</taxon>
        <taxon>Treponema</taxon>
    </lineage>
</organism>
<dbReference type="InterPro" id="IPR016047">
    <property type="entry name" value="M23ase_b-sheet_dom"/>
</dbReference>
<evidence type="ECO:0000259" key="3">
    <source>
        <dbReference type="Pfam" id="PF01551"/>
    </source>
</evidence>
<evidence type="ECO:0000256" key="2">
    <source>
        <dbReference type="SAM" id="Phobius"/>
    </source>
</evidence>
<name>A0A975EXQ0_9SPIR</name>